<dbReference type="VEuPathDB" id="FungiDB:SDRG_02218"/>
<dbReference type="EMBL" id="JH767136">
    <property type="protein sequence ID" value="EQC40316.1"/>
    <property type="molecule type" value="Genomic_DNA"/>
</dbReference>
<accession>T0R027</accession>
<dbReference type="GeneID" id="19942945"/>
<dbReference type="AlphaFoldDB" id="T0R027"/>
<protein>
    <recommendedName>
        <fullName evidence="3">F-box domain-containing protein</fullName>
    </recommendedName>
</protein>
<name>T0R027_SAPDV</name>
<dbReference type="SUPFAM" id="SSF52047">
    <property type="entry name" value="RNI-like"/>
    <property type="match status" value="1"/>
</dbReference>
<evidence type="ECO:0000313" key="2">
    <source>
        <dbReference type="Proteomes" id="UP000030762"/>
    </source>
</evidence>
<dbReference type="Gene3D" id="3.80.10.10">
    <property type="entry name" value="Ribonuclease Inhibitor"/>
    <property type="match status" value="2"/>
</dbReference>
<evidence type="ECO:0008006" key="3">
    <source>
        <dbReference type="Google" id="ProtNLM"/>
    </source>
</evidence>
<dbReference type="Proteomes" id="UP000030762">
    <property type="component" value="Unassembled WGS sequence"/>
</dbReference>
<proteinExistence type="predicted"/>
<dbReference type="RefSeq" id="XP_008606015.1">
    <property type="nucleotide sequence ID" value="XM_008607793.1"/>
</dbReference>
<dbReference type="InterPro" id="IPR032675">
    <property type="entry name" value="LRR_dom_sf"/>
</dbReference>
<gene>
    <name evidence="1" type="ORF">SDRG_02218</name>
</gene>
<dbReference type="InParanoid" id="T0R027"/>
<sequence>MTIDKRATSAPWLLPPIALQILHYLDDADDARAYLQAAPDGSLDDALDALRTLLAKNKLLSLWPMPHIASLDKAYYADPTVVMRALPLFKEITFTSRRAGWTICEGAHAIVLPPTTAVIADVNLEVVGSVREALGKWLPNLAALNIGNELYQDLAAVVADNLSACHGLRTLSLHQEEELDRESFVHTLTAIVATCPQVERISVGSSSYSPVWDCKALLAWLALPTARHLKLDGTDFQDESGFELAMVMLTSSTLETITLSDVPSLTRAVVSPFSPPLPQNLRHLTIIDSMLAQEPGKDDTFNDMYGNGEDDDVVDPPLPFNDGDVAALAAKLSTASRLEGFSLTAPTFCDATPLVNVLVQLPTLNRLFLCDVHLTSFPPLRPLLYLHLVSVTFSDKAIEHLATLLFSTPKLLQLDLSYQYNPLPDGQFRTILRALPQWLSGRSAVCRVNISMAGNACASDMAAALAQTRNSHKVKIMLRTNGVSLDAKKQLVAAIASTSQMALFIDGANRLEEDELKAYGRQLRLQITTRKDHPGWPKQCWFHSPRTLTD</sequence>
<reference evidence="1 2" key="1">
    <citation type="submission" date="2012-04" db="EMBL/GenBank/DDBJ databases">
        <title>The Genome Sequence of Saprolegnia declina VS20.</title>
        <authorList>
            <consortium name="The Broad Institute Genome Sequencing Platform"/>
            <person name="Russ C."/>
            <person name="Nusbaum C."/>
            <person name="Tyler B."/>
            <person name="van West P."/>
            <person name="Dieguez-Uribeondo J."/>
            <person name="de Bruijn I."/>
            <person name="Tripathy S."/>
            <person name="Jiang R."/>
            <person name="Young S.K."/>
            <person name="Zeng Q."/>
            <person name="Gargeya S."/>
            <person name="Fitzgerald M."/>
            <person name="Haas B."/>
            <person name="Abouelleil A."/>
            <person name="Alvarado L."/>
            <person name="Arachchi H.M."/>
            <person name="Berlin A."/>
            <person name="Chapman S.B."/>
            <person name="Goldberg J."/>
            <person name="Griggs A."/>
            <person name="Gujja S."/>
            <person name="Hansen M."/>
            <person name="Howarth C."/>
            <person name="Imamovic A."/>
            <person name="Larimer J."/>
            <person name="McCowen C."/>
            <person name="Montmayeur A."/>
            <person name="Murphy C."/>
            <person name="Neiman D."/>
            <person name="Pearson M."/>
            <person name="Priest M."/>
            <person name="Roberts A."/>
            <person name="Saif S."/>
            <person name="Shea T."/>
            <person name="Sisk P."/>
            <person name="Sykes S."/>
            <person name="Wortman J."/>
            <person name="Nusbaum C."/>
            <person name="Birren B."/>
        </authorList>
    </citation>
    <scope>NUCLEOTIDE SEQUENCE [LARGE SCALE GENOMIC DNA]</scope>
    <source>
        <strain evidence="1 2">VS20</strain>
    </source>
</reference>
<evidence type="ECO:0000313" key="1">
    <source>
        <dbReference type="EMBL" id="EQC40316.1"/>
    </source>
</evidence>
<organism evidence="1 2">
    <name type="scientific">Saprolegnia diclina (strain VS20)</name>
    <dbReference type="NCBI Taxonomy" id="1156394"/>
    <lineage>
        <taxon>Eukaryota</taxon>
        <taxon>Sar</taxon>
        <taxon>Stramenopiles</taxon>
        <taxon>Oomycota</taxon>
        <taxon>Saprolegniomycetes</taxon>
        <taxon>Saprolegniales</taxon>
        <taxon>Saprolegniaceae</taxon>
        <taxon>Saprolegnia</taxon>
    </lineage>
</organism>
<keyword evidence="2" id="KW-1185">Reference proteome</keyword>